<protein>
    <submittedName>
        <fullName evidence="2">Uncharacterized protein</fullName>
    </submittedName>
</protein>
<feature type="region of interest" description="Disordered" evidence="1">
    <location>
        <begin position="39"/>
        <end position="58"/>
    </location>
</feature>
<organism evidence="2">
    <name type="scientific">Lepeophtheirus salmonis</name>
    <name type="common">Salmon louse</name>
    <name type="synonym">Caligus salmonis</name>
    <dbReference type="NCBI Taxonomy" id="72036"/>
    <lineage>
        <taxon>Eukaryota</taxon>
        <taxon>Metazoa</taxon>
        <taxon>Ecdysozoa</taxon>
        <taxon>Arthropoda</taxon>
        <taxon>Crustacea</taxon>
        <taxon>Multicrustacea</taxon>
        <taxon>Hexanauplia</taxon>
        <taxon>Copepoda</taxon>
        <taxon>Siphonostomatoida</taxon>
        <taxon>Caligidae</taxon>
        <taxon>Lepeophtheirus</taxon>
    </lineage>
</organism>
<reference evidence="2" key="1">
    <citation type="submission" date="2014-05" db="EMBL/GenBank/DDBJ databases">
        <authorList>
            <person name="Chronopoulou M."/>
        </authorList>
    </citation>
    <scope>NUCLEOTIDE SEQUENCE</scope>
    <source>
        <tissue evidence="2">Whole organism</tissue>
    </source>
</reference>
<dbReference type="EMBL" id="HACA01005591">
    <property type="protein sequence ID" value="CDW22952.1"/>
    <property type="molecule type" value="Transcribed_RNA"/>
</dbReference>
<sequence>MTNSCDTLSHLATMVPISESTIGRGVLLVSPIRNIPHSEVQGSNLAKKGTSLPTSPSTSRRSEMFFILMRKSLI</sequence>
<proteinExistence type="predicted"/>
<dbReference type="AlphaFoldDB" id="A0A0K2TBK4"/>
<name>A0A0K2TBK4_LEPSM</name>
<evidence type="ECO:0000313" key="2">
    <source>
        <dbReference type="EMBL" id="CDW22952.1"/>
    </source>
</evidence>
<evidence type="ECO:0000256" key="1">
    <source>
        <dbReference type="SAM" id="MobiDB-lite"/>
    </source>
</evidence>
<accession>A0A0K2TBK4</accession>